<evidence type="ECO:0000313" key="3">
    <source>
        <dbReference type="Proteomes" id="UP000077248"/>
    </source>
</evidence>
<dbReference type="AlphaFoldDB" id="A0A177DGT0"/>
<accession>A0A177DGT0</accession>
<dbReference type="KEGG" id="aalt:CC77DRAFT_188937"/>
<dbReference type="RefSeq" id="XP_018383821.1">
    <property type="nucleotide sequence ID" value="XM_018530538.1"/>
</dbReference>
<evidence type="ECO:0000313" key="2">
    <source>
        <dbReference type="EMBL" id="OAG18400.1"/>
    </source>
</evidence>
<dbReference type="Proteomes" id="UP000077248">
    <property type="component" value="Unassembled WGS sequence"/>
</dbReference>
<name>A0A177DGT0_ALTAL</name>
<feature type="compositionally biased region" description="Low complexity" evidence="1">
    <location>
        <begin position="18"/>
        <end position="33"/>
    </location>
</feature>
<dbReference type="GeneID" id="29116132"/>
<dbReference type="EMBL" id="KV441483">
    <property type="protein sequence ID" value="OAG18400.1"/>
    <property type="molecule type" value="Genomic_DNA"/>
</dbReference>
<organism evidence="2 3">
    <name type="scientific">Alternaria alternata</name>
    <name type="common">Alternaria rot fungus</name>
    <name type="synonym">Torula alternata</name>
    <dbReference type="NCBI Taxonomy" id="5599"/>
    <lineage>
        <taxon>Eukaryota</taxon>
        <taxon>Fungi</taxon>
        <taxon>Dikarya</taxon>
        <taxon>Ascomycota</taxon>
        <taxon>Pezizomycotina</taxon>
        <taxon>Dothideomycetes</taxon>
        <taxon>Pleosporomycetidae</taxon>
        <taxon>Pleosporales</taxon>
        <taxon>Pleosporineae</taxon>
        <taxon>Pleosporaceae</taxon>
        <taxon>Alternaria</taxon>
        <taxon>Alternaria sect. Alternaria</taxon>
        <taxon>Alternaria alternata complex</taxon>
    </lineage>
</organism>
<sequence>MSDRVSKPSSPTRNPQPTRSYTTEVTQTTTSSTAHPGLEDTSQSTSEQPLSTPVIVVTRSPASSRTQTPESGARQGYPLAIRHRSRSSSPLQLQRQERSPTPYERPQRSQSQPLEASTTVTNITMSSSGSSPSGTSSAGSNSGSGQLPYAPFPYPMPANPRGGSSQGGQGK</sequence>
<feature type="compositionally biased region" description="Low complexity" evidence="1">
    <location>
        <begin position="126"/>
        <end position="145"/>
    </location>
</feature>
<reference evidence="2 3" key="1">
    <citation type="submission" date="2016-05" db="EMBL/GenBank/DDBJ databases">
        <title>Comparative analysis of secretome profiles of manganese(II)-oxidizing ascomycete fungi.</title>
        <authorList>
            <consortium name="DOE Joint Genome Institute"/>
            <person name="Zeiner C.A."/>
            <person name="Purvine S.O."/>
            <person name="Zink E.M."/>
            <person name="Wu S."/>
            <person name="Pasa-Tolic L."/>
            <person name="Chaput D.L."/>
            <person name="Haridas S."/>
            <person name="Grigoriev I.V."/>
            <person name="Santelli C.M."/>
            <person name="Hansel C.M."/>
        </authorList>
    </citation>
    <scope>NUCLEOTIDE SEQUENCE [LARGE SCALE GENOMIC DNA]</scope>
    <source>
        <strain evidence="2 3">SRC1lrK2f</strain>
    </source>
</reference>
<dbReference type="VEuPathDB" id="FungiDB:CC77DRAFT_188937"/>
<feature type="compositionally biased region" description="Polar residues" evidence="1">
    <location>
        <begin position="40"/>
        <end position="51"/>
    </location>
</feature>
<feature type="compositionally biased region" description="Polar residues" evidence="1">
    <location>
        <begin position="7"/>
        <end position="17"/>
    </location>
</feature>
<protein>
    <submittedName>
        <fullName evidence="2">Uncharacterized protein</fullName>
    </submittedName>
</protein>
<dbReference type="OMA" id="PYPMPAQ"/>
<feature type="compositionally biased region" description="Polar residues" evidence="1">
    <location>
        <begin position="108"/>
        <end position="125"/>
    </location>
</feature>
<proteinExistence type="predicted"/>
<gene>
    <name evidence="2" type="ORF">CC77DRAFT_188937</name>
</gene>
<keyword evidence="3" id="KW-1185">Reference proteome</keyword>
<feature type="region of interest" description="Disordered" evidence="1">
    <location>
        <begin position="1"/>
        <end position="171"/>
    </location>
</feature>
<feature type="compositionally biased region" description="Polar residues" evidence="1">
    <location>
        <begin position="60"/>
        <end position="70"/>
    </location>
</feature>
<evidence type="ECO:0000256" key="1">
    <source>
        <dbReference type="SAM" id="MobiDB-lite"/>
    </source>
</evidence>